<evidence type="ECO:0000259" key="1">
    <source>
        <dbReference type="SMART" id="SM00873"/>
    </source>
</evidence>
<protein>
    <submittedName>
        <fullName evidence="2">Phenylalanine--tRNA ligase beta subunit-related protein</fullName>
    </submittedName>
</protein>
<dbReference type="EMBL" id="JAPZVI010000021">
    <property type="protein sequence ID" value="MCZ8404147.1"/>
    <property type="molecule type" value="Genomic_DNA"/>
</dbReference>
<feature type="domain" description="B3/B4 tRNA-binding" evidence="1">
    <location>
        <begin position="59"/>
        <end position="210"/>
    </location>
</feature>
<dbReference type="InterPro" id="IPR020825">
    <property type="entry name" value="Phe-tRNA_synthase-like_B3/B4"/>
</dbReference>
<name>A0A0D6IJE3_ALCXX</name>
<dbReference type="SUPFAM" id="SSF56037">
    <property type="entry name" value="PheT/TilS domain"/>
    <property type="match status" value="1"/>
</dbReference>
<accession>A0A0D6IJE3</accession>
<comment type="caution">
    <text evidence="2">The sequence shown here is derived from an EMBL/GenBank/DDBJ whole genome shotgun (WGS) entry which is preliminary data.</text>
</comment>
<dbReference type="PANTHER" id="PTHR39209">
    <property type="match status" value="1"/>
</dbReference>
<gene>
    <name evidence="2" type="ORF">O9570_22005</name>
</gene>
<keyword evidence="2" id="KW-0436">Ligase</keyword>
<dbReference type="GO" id="GO:0003723">
    <property type="term" value="F:RNA binding"/>
    <property type="evidence" value="ECO:0007669"/>
    <property type="project" value="InterPro"/>
</dbReference>
<dbReference type="InterPro" id="IPR005146">
    <property type="entry name" value="B3/B4_tRNA-bd"/>
</dbReference>
<dbReference type="eggNOG" id="COG3382">
    <property type="taxonomic scope" value="Bacteria"/>
</dbReference>
<evidence type="ECO:0000313" key="2">
    <source>
        <dbReference type="EMBL" id="MCZ8404147.1"/>
    </source>
</evidence>
<evidence type="ECO:0000313" key="3">
    <source>
        <dbReference type="Proteomes" id="UP001141992"/>
    </source>
</evidence>
<proteinExistence type="predicted"/>
<dbReference type="PANTHER" id="PTHR39209:SF2">
    <property type="entry name" value="CYTOPLASMIC PROTEIN"/>
    <property type="match status" value="1"/>
</dbReference>
<dbReference type="Gene3D" id="3.50.40.10">
    <property type="entry name" value="Phenylalanyl-trna Synthetase, Chain B, domain 3"/>
    <property type="match status" value="1"/>
</dbReference>
<sequence length="233" mass="25878">MLFRHASAIWRDYPQLSAGALHVRGIHRHAGVGDRAAPFLERARQRLAGASESDLPEIQAWRRAFASMGIKPTQYRCASEALLRRLRKEGSMPPLHPLIELCNAVSMAYAIPVAVLDAQRLGSALEVRYADGTERYLTFGGDTEHPEPGEVTYADPEGRAHARRWTNRQSGLSAVHDDTREVLIVAEALHDGAARDIARLTGELRAALAEVWQAPLRHAVLDARAPEFEVRRE</sequence>
<dbReference type="RefSeq" id="WP_006387430.1">
    <property type="nucleotide sequence ID" value="NZ_CAXONT010000104.1"/>
</dbReference>
<dbReference type="KEGG" id="axx:ERS451415_05120"/>
<organism evidence="2 3">
    <name type="scientific">Alcaligenes xylosoxydans xylosoxydans</name>
    <name type="common">Achromobacter xylosoxidans</name>
    <dbReference type="NCBI Taxonomy" id="85698"/>
    <lineage>
        <taxon>Bacteria</taxon>
        <taxon>Pseudomonadati</taxon>
        <taxon>Pseudomonadota</taxon>
        <taxon>Betaproteobacteria</taxon>
        <taxon>Burkholderiales</taxon>
        <taxon>Alcaligenaceae</taxon>
        <taxon>Achromobacter</taxon>
    </lineage>
</organism>
<dbReference type="Proteomes" id="UP001141992">
    <property type="component" value="Unassembled WGS sequence"/>
</dbReference>
<dbReference type="Pfam" id="PF03483">
    <property type="entry name" value="B3_4"/>
    <property type="match status" value="1"/>
</dbReference>
<dbReference type="GO" id="GO:0004826">
    <property type="term" value="F:phenylalanine-tRNA ligase activity"/>
    <property type="evidence" value="ECO:0007669"/>
    <property type="project" value="InterPro"/>
</dbReference>
<reference evidence="2" key="1">
    <citation type="submission" date="2022-12" db="EMBL/GenBank/DDBJ databases">
        <authorList>
            <person name="Voronina O.L."/>
            <person name="Kunda M.S."/>
            <person name="Ryzhova N."/>
            <person name="Aksenova E.I."/>
        </authorList>
    </citation>
    <scope>NUCLEOTIDE SEQUENCE</scope>
    <source>
        <strain evidence="2">SCCH136:Ach223948</strain>
    </source>
</reference>
<dbReference type="SMART" id="SM00873">
    <property type="entry name" value="B3_4"/>
    <property type="match status" value="1"/>
</dbReference>
<dbReference type="AlphaFoldDB" id="A0A0D6IJE3"/>